<dbReference type="EMBL" id="JBHSDL010000025">
    <property type="protein sequence ID" value="MFC4376427.1"/>
    <property type="molecule type" value="Genomic_DNA"/>
</dbReference>
<dbReference type="GO" id="GO:0016787">
    <property type="term" value="F:hydrolase activity"/>
    <property type="evidence" value="ECO:0007669"/>
    <property type="project" value="UniProtKB-KW"/>
</dbReference>
<reference evidence="2" key="1">
    <citation type="journal article" date="2019" name="Int. J. Syst. Evol. Microbiol.">
        <title>The Global Catalogue of Microorganisms (GCM) 10K type strain sequencing project: providing services to taxonomists for standard genome sequencing and annotation.</title>
        <authorList>
            <consortium name="The Broad Institute Genomics Platform"/>
            <consortium name="The Broad Institute Genome Sequencing Center for Infectious Disease"/>
            <person name="Wu L."/>
            <person name="Ma J."/>
        </authorList>
    </citation>
    <scope>NUCLEOTIDE SEQUENCE [LARGE SCALE GENOMIC DNA]</scope>
    <source>
        <strain evidence="2">IBRC-M 10490</strain>
    </source>
</reference>
<dbReference type="SUPFAM" id="SSF159501">
    <property type="entry name" value="EreA/ChaN-like"/>
    <property type="match status" value="1"/>
</dbReference>
<dbReference type="Gene3D" id="3.40.1660.10">
    <property type="entry name" value="EreA-like (biosynthetic domain)"/>
    <property type="match status" value="1"/>
</dbReference>
<dbReference type="CDD" id="cd14728">
    <property type="entry name" value="Ere-like"/>
    <property type="match status" value="1"/>
</dbReference>
<dbReference type="Gene3D" id="1.20.1440.30">
    <property type="entry name" value="Biosynthetic Protein domain"/>
    <property type="match status" value="1"/>
</dbReference>
<dbReference type="Gene3D" id="3.30.1870.10">
    <property type="entry name" value="EreA-like, domain 2"/>
    <property type="match status" value="1"/>
</dbReference>
<name>A0ABV8VNF6_9NOCA</name>
<evidence type="ECO:0000313" key="2">
    <source>
        <dbReference type="Proteomes" id="UP001595844"/>
    </source>
</evidence>
<comment type="caution">
    <text evidence="1">The sequence shown here is derived from an EMBL/GenBank/DDBJ whole genome shotgun (WGS) entry which is preliminary data.</text>
</comment>
<accession>A0ABV8VNF6</accession>
<dbReference type="InterPro" id="IPR007815">
    <property type="entry name" value="Emycin_Estase"/>
</dbReference>
<gene>
    <name evidence="1" type="ORF">ACFO5K_20230</name>
</gene>
<dbReference type="InterPro" id="IPR052036">
    <property type="entry name" value="Hydrolase/PRTase-associated"/>
</dbReference>
<dbReference type="Pfam" id="PF05139">
    <property type="entry name" value="Erythro_esteras"/>
    <property type="match status" value="1"/>
</dbReference>
<dbReference type="EC" id="3.1.1.-" evidence="1"/>
<keyword evidence="2" id="KW-1185">Reference proteome</keyword>
<dbReference type="PANTHER" id="PTHR31299:SF0">
    <property type="entry name" value="ESTERASE, PUTATIVE (AFU_ORTHOLOGUE AFUA_1G05850)-RELATED"/>
    <property type="match status" value="1"/>
</dbReference>
<dbReference type="RefSeq" id="WP_378565142.1">
    <property type="nucleotide sequence ID" value="NZ_JBHSDL010000025.1"/>
</dbReference>
<dbReference type="Proteomes" id="UP001595844">
    <property type="component" value="Unassembled WGS sequence"/>
</dbReference>
<evidence type="ECO:0000313" key="1">
    <source>
        <dbReference type="EMBL" id="MFC4376427.1"/>
    </source>
</evidence>
<dbReference type="PANTHER" id="PTHR31299">
    <property type="entry name" value="ESTERASE, PUTATIVE (AFU_ORTHOLOGUE AFUA_1G05850)-RELATED"/>
    <property type="match status" value="1"/>
</dbReference>
<keyword evidence="1" id="KW-0378">Hydrolase</keyword>
<sequence length="383" mass="41908">MSQKIRDFVPMSCELLAFGEPTHKEPGFAAIRNELFGQLVESGFRSIALETDRVAALTVDEFVRGGEGTLDEVMRTGFSHDFGELAGNRELVAWLRDHNTGRPPAEQVGFHGFDGAMETMSAPSPRPYLEYARDYLGLDLDISGPAGSDERWNRTEAVLDPEVSPGLTREAEQLRVLADDMLTALYTRAPERVAATSPAEWRRAEINLTTGLGLLRYHRQAAQPAADEVRWNSLAATRDALMAQNLLDIRSVEARRGPTLVHSHNLHLRRSSSIMRMGPLELVWSGAGAIVAALLGEHYRVILGSLGRSDGLDLGEPAPGTYESALQNRIGTWSLIASADVEPGRTRTDITREQGYFPLDPDTVADADTILHLSVGRAPTSVS</sequence>
<protein>
    <submittedName>
        <fullName evidence="1">Erythromycin esterase family protein</fullName>
        <ecNumber evidence="1">3.1.1.-</ecNumber>
    </submittedName>
</protein>
<organism evidence="1 2">
    <name type="scientific">Nocardia halotolerans</name>
    <dbReference type="NCBI Taxonomy" id="1755878"/>
    <lineage>
        <taxon>Bacteria</taxon>
        <taxon>Bacillati</taxon>
        <taxon>Actinomycetota</taxon>
        <taxon>Actinomycetes</taxon>
        <taxon>Mycobacteriales</taxon>
        <taxon>Nocardiaceae</taxon>
        <taxon>Nocardia</taxon>
    </lineage>
</organism>
<proteinExistence type="predicted"/>